<gene>
    <name evidence="1" type="ORF">BN77_p11174</name>
</gene>
<sequence>MPMRLVGFYPGAATHPTEAAEQAHQYVRWLSKIIMPGRQIFYDDRSWRARRKGRPCR</sequence>
<dbReference type="EMBL" id="CANI01000039">
    <property type="protein sequence ID" value="CCM78490.1"/>
    <property type="molecule type" value="Genomic_DNA"/>
</dbReference>
<organism evidence="1 2">
    <name type="scientific">Rhizobium mesoamericanum STM3625</name>
    <dbReference type="NCBI Taxonomy" id="1211777"/>
    <lineage>
        <taxon>Bacteria</taxon>
        <taxon>Pseudomonadati</taxon>
        <taxon>Pseudomonadota</taxon>
        <taxon>Alphaproteobacteria</taxon>
        <taxon>Hyphomicrobiales</taxon>
        <taxon>Rhizobiaceae</taxon>
        <taxon>Rhizobium/Agrobacterium group</taxon>
        <taxon>Rhizobium</taxon>
    </lineage>
</organism>
<protein>
    <submittedName>
        <fullName evidence="1">Uncharacterized protein</fullName>
    </submittedName>
</protein>
<dbReference type="STRING" id="1211777.BN77_p11174"/>
<proteinExistence type="predicted"/>
<dbReference type="HOGENOM" id="CLU_2993625_0_0_5"/>
<evidence type="ECO:0000313" key="2">
    <source>
        <dbReference type="Proteomes" id="UP000009319"/>
    </source>
</evidence>
<dbReference type="Proteomes" id="UP000009319">
    <property type="component" value="Unassembled WGS sequence"/>
</dbReference>
<comment type="caution">
    <text evidence="1">The sequence shown here is derived from an EMBL/GenBank/DDBJ whole genome shotgun (WGS) entry which is preliminary data.</text>
</comment>
<accession>K0Q254</accession>
<keyword evidence="2" id="KW-1185">Reference proteome</keyword>
<evidence type="ECO:0000313" key="1">
    <source>
        <dbReference type="EMBL" id="CCM78490.1"/>
    </source>
</evidence>
<name>K0Q254_9HYPH</name>
<dbReference type="AlphaFoldDB" id="K0Q254"/>
<reference evidence="1 2" key="1">
    <citation type="journal article" date="2013" name="Genome Announc.">
        <title>Draft Genome Sequence of Rhizobium mesoamericanum STM3625, a Nitrogen-Fixing Symbiont of Mimosa pudica Isolated in French Guiana (South America).</title>
        <authorList>
            <person name="Moulin L."/>
            <person name="Mornico D."/>
            <person name="Melkonian R."/>
            <person name="Klonowska A."/>
        </authorList>
    </citation>
    <scope>NUCLEOTIDE SEQUENCE [LARGE SCALE GENOMIC DNA]</scope>
    <source>
        <strain evidence="1 2">STM3625</strain>
    </source>
</reference>